<protein>
    <recommendedName>
        <fullName evidence="3">MHC class I antigen</fullName>
    </recommendedName>
</protein>
<comment type="caution">
    <text evidence="1">The sequence shown here is derived from an EMBL/GenBank/DDBJ whole genome shotgun (WGS) entry which is preliminary data.</text>
</comment>
<sequence length="75" mass="7765">MICSGVVVGFAAVPGCIDRWTEQMAVGCDGGSRGWARVCAEEIDGLDAHGGDGLCSNSAELVVVMVQRRKGHSEG</sequence>
<accession>A0AAW1YPK8</accession>
<dbReference type="EMBL" id="JBEDUW010000001">
    <property type="protein sequence ID" value="KAK9950440.1"/>
    <property type="molecule type" value="Genomic_DNA"/>
</dbReference>
<keyword evidence="2" id="KW-1185">Reference proteome</keyword>
<reference evidence="1 2" key="1">
    <citation type="journal article" date="2023" name="G3 (Bethesda)">
        <title>A chromosome-length genome assembly and annotation of blackberry (Rubus argutus, cv. 'Hillquist').</title>
        <authorList>
            <person name="Bruna T."/>
            <person name="Aryal R."/>
            <person name="Dudchenko O."/>
            <person name="Sargent D.J."/>
            <person name="Mead D."/>
            <person name="Buti M."/>
            <person name="Cavallini A."/>
            <person name="Hytonen T."/>
            <person name="Andres J."/>
            <person name="Pham M."/>
            <person name="Weisz D."/>
            <person name="Mascagni F."/>
            <person name="Usai G."/>
            <person name="Natali L."/>
            <person name="Bassil N."/>
            <person name="Fernandez G.E."/>
            <person name="Lomsadze A."/>
            <person name="Armour M."/>
            <person name="Olukolu B."/>
            <person name="Poorten T."/>
            <person name="Britton C."/>
            <person name="Davik J."/>
            <person name="Ashrafi H."/>
            <person name="Aiden E.L."/>
            <person name="Borodovsky M."/>
            <person name="Worthington M."/>
        </authorList>
    </citation>
    <scope>NUCLEOTIDE SEQUENCE [LARGE SCALE GENOMIC DNA]</scope>
    <source>
        <strain evidence="1">PI 553951</strain>
    </source>
</reference>
<gene>
    <name evidence="1" type="ORF">M0R45_005932</name>
</gene>
<proteinExistence type="predicted"/>
<dbReference type="AlphaFoldDB" id="A0AAW1YPK8"/>
<organism evidence="1 2">
    <name type="scientific">Rubus argutus</name>
    <name type="common">Southern blackberry</name>
    <dbReference type="NCBI Taxonomy" id="59490"/>
    <lineage>
        <taxon>Eukaryota</taxon>
        <taxon>Viridiplantae</taxon>
        <taxon>Streptophyta</taxon>
        <taxon>Embryophyta</taxon>
        <taxon>Tracheophyta</taxon>
        <taxon>Spermatophyta</taxon>
        <taxon>Magnoliopsida</taxon>
        <taxon>eudicotyledons</taxon>
        <taxon>Gunneridae</taxon>
        <taxon>Pentapetalae</taxon>
        <taxon>rosids</taxon>
        <taxon>fabids</taxon>
        <taxon>Rosales</taxon>
        <taxon>Rosaceae</taxon>
        <taxon>Rosoideae</taxon>
        <taxon>Rosoideae incertae sedis</taxon>
        <taxon>Rubus</taxon>
    </lineage>
</organism>
<dbReference type="Proteomes" id="UP001457282">
    <property type="component" value="Unassembled WGS sequence"/>
</dbReference>
<evidence type="ECO:0000313" key="1">
    <source>
        <dbReference type="EMBL" id="KAK9950440.1"/>
    </source>
</evidence>
<evidence type="ECO:0000313" key="2">
    <source>
        <dbReference type="Proteomes" id="UP001457282"/>
    </source>
</evidence>
<name>A0AAW1YPK8_RUBAR</name>
<evidence type="ECO:0008006" key="3">
    <source>
        <dbReference type="Google" id="ProtNLM"/>
    </source>
</evidence>